<dbReference type="AlphaFoldDB" id="A0A4Q7YMP6"/>
<dbReference type="PANTHER" id="PTHR30097:SF16">
    <property type="entry name" value="CATION EFFLUX SYSTEM (CZCB-LIKE)"/>
    <property type="match status" value="1"/>
</dbReference>
<evidence type="ECO:0000313" key="8">
    <source>
        <dbReference type="Proteomes" id="UP000292423"/>
    </source>
</evidence>
<keyword evidence="8" id="KW-1185">Reference proteome</keyword>
<feature type="domain" description="CzcB-like barrel-sandwich hybrid" evidence="5">
    <location>
        <begin position="89"/>
        <end position="225"/>
    </location>
</feature>
<reference evidence="7 8" key="1">
    <citation type="submission" date="2019-02" db="EMBL/GenBank/DDBJ databases">
        <title>Genomic Encyclopedia of Type Strains, Phase IV (KMG-IV): sequencing the most valuable type-strain genomes for metagenomic binning, comparative biology and taxonomic classification.</title>
        <authorList>
            <person name="Goeker M."/>
        </authorList>
    </citation>
    <scope>NUCLEOTIDE SEQUENCE [LARGE SCALE GENOMIC DNA]</scope>
    <source>
        <strain evidence="7 8">DSM 105135</strain>
    </source>
</reference>
<feature type="domain" description="CzcB-like C-terminal circularly permuted SH3-like" evidence="6">
    <location>
        <begin position="320"/>
        <end position="378"/>
    </location>
</feature>
<evidence type="ECO:0000256" key="3">
    <source>
        <dbReference type="SAM" id="SignalP"/>
    </source>
</evidence>
<organism evidence="7 8">
    <name type="scientific">Fluviicoccus keumensis</name>
    <dbReference type="NCBI Taxonomy" id="1435465"/>
    <lineage>
        <taxon>Bacteria</taxon>
        <taxon>Pseudomonadati</taxon>
        <taxon>Pseudomonadota</taxon>
        <taxon>Gammaproteobacteria</taxon>
        <taxon>Moraxellales</taxon>
        <taxon>Moraxellaceae</taxon>
        <taxon>Fluviicoccus</taxon>
    </lineage>
</organism>
<dbReference type="PANTHER" id="PTHR30097">
    <property type="entry name" value="CATION EFFLUX SYSTEM PROTEIN CUSB"/>
    <property type="match status" value="1"/>
</dbReference>
<dbReference type="InterPro" id="IPR058792">
    <property type="entry name" value="Beta-barrel_RND_2"/>
</dbReference>
<keyword evidence="3" id="KW-0732">Signal</keyword>
<dbReference type="InterPro" id="IPR058649">
    <property type="entry name" value="CzcB_C"/>
</dbReference>
<dbReference type="InterPro" id="IPR051909">
    <property type="entry name" value="MFP_Cation_Efflux"/>
</dbReference>
<dbReference type="Pfam" id="PF25975">
    <property type="entry name" value="CzcB_C"/>
    <property type="match status" value="1"/>
</dbReference>
<dbReference type="Pfam" id="PF25973">
    <property type="entry name" value="BSH_CzcB"/>
    <property type="match status" value="1"/>
</dbReference>
<evidence type="ECO:0000313" key="7">
    <source>
        <dbReference type="EMBL" id="RZU38244.1"/>
    </source>
</evidence>
<feature type="domain" description="CusB-like beta-barrel" evidence="4">
    <location>
        <begin position="237"/>
        <end position="313"/>
    </location>
</feature>
<comment type="caution">
    <text evidence="7">The sequence shown here is derived from an EMBL/GenBank/DDBJ whole genome shotgun (WGS) entry which is preliminary data.</text>
</comment>
<name>A0A4Q7YMP6_9GAMM</name>
<gene>
    <name evidence="7" type="ORF">EV700_2823</name>
</gene>
<accession>A0A4Q7YMP6</accession>
<dbReference type="RefSeq" id="WP_130414911.1">
    <property type="nucleotide sequence ID" value="NZ_SHKX01000014.1"/>
</dbReference>
<dbReference type="Gene3D" id="2.40.420.20">
    <property type="match status" value="1"/>
</dbReference>
<dbReference type="NCBIfam" id="TIGR01730">
    <property type="entry name" value="RND_mfp"/>
    <property type="match status" value="1"/>
</dbReference>
<feature type="chain" id="PRO_5021003511" evidence="3">
    <location>
        <begin position="30"/>
        <end position="396"/>
    </location>
</feature>
<dbReference type="Pfam" id="PF25954">
    <property type="entry name" value="Beta-barrel_RND_2"/>
    <property type="match status" value="1"/>
</dbReference>
<evidence type="ECO:0000256" key="1">
    <source>
        <dbReference type="ARBA" id="ARBA00009477"/>
    </source>
</evidence>
<protein>
    <submittedName>
        <fullName evidence="7">Cobalt-zinc-cadmium efflux system membrane fusion protein</fullName>
    </submittedName>
</protein>
<evidence type="ECO:0000259" key="4">
    <source>
        <dbReference type="Pfam" id="PF25954"/>
    </source>
</evidence>
<dbReference type="Proteomes" id="UP000292423">
    <property type="component" value="Unassembled WGS sequence"/>
</dbReference>
<dbReference type="InterPro" id="IPR058647">
    <property type="entry name" value="BSH_CzcB-like"/>
</dbReference>
<dbReference type="InterPro" id="IPR006143">
    <property type="entry name" value="RND_pump_MFP"/>
</dbReference>
<evidence type="ECO:0000259" key="6">
    <source>
        <dbReference type="Pfam" id="PF25975"/>
    </source>
</evidence>
<dbReference type="Gene3D" id="2.40.30.170">
    <property type="match status" value="1"/>
</dbReference>
<proteinExistence type="inferred from homology"/>
<sequence>MKSFFFKPLTFPARAVFGLLLLTAISWLAACSTSTGDESAANFDPVAQGDTVVFPNAKGDVVGIASLQIQPSRRQVQSFPGRLAWDEDRTVRVFPSVNGRVLSVIGDVGQQVTAGQALAVVSAGDFGTIQADARKAEADSRLAAQTLSRQRELLADGIVARRDVEQAEADAARADAENQRARMRLAQYGVPAGAVDQKYRLASPLAGRIVERNINPGMEVRSDAAGQPLFVISSPDQLWLQLDVNEADIARFTPGSDLTVRAQSVPGGAFPAKVTHVADFIDPVTRTVKVRASVPNPQRQLRAEMFVTAELTGPAVSGLYVPTRAVFLNDSRYFLFIDKGRNRFERREVTVGQDTGGTLPVLSGIQAGERVVTDGSLYLQQIVQNAANQQAADAKH</sequence>
<comment type="similarity">
    <text evidence="1">Belongs to the membrane fusion protein (MFP) (TC 8.A.1) family.</text>
</comment>
<dbReference type="FunFam" id="2.40.30.170:FF:000010">
    <property type="entry name" value="Efflux RND transporter periplasmic adaptor subunit"/>
    <property type="match status" value="1"/>
</dbReference>
<feature type="signal peptide" evidence="3">
    <location>
        <begin position="1"/>
        <end position="29"/>
    </location>
</feature>
<evidence type="ECO:0000259" key="5">
    <source>
        <dbReference type="Pfam" id="PF25973"/>
    </source>
</evidence>
<dbReference type="OrthoDB" id="9768185at2"/>
<dbReference type="GO" id="GO:0016020">
    <property type="term" value="C:membrane"/>
    <property type="evidence" value="ECO:0007669"/>
    <property type="project" value="InterPro"/>
</dbReference>
<dbReference type="SUPFAM" id="SSF111369">
    <property type="entry name" value="HlyD-like secretion proteins"/>
    <property type="match status" value="1"/>
</dbReference>
<evidence type="ECO:0000256" key="2">
    <source>
        <dbReference type="ARBA" id="ARBA00022448"/>
    </source>
</evidence>
<dbReference type="GO" id="GO:0022857">
    <property type="term" value="F:transmembrane transporter activity"/>
    <property type="evidence" value="ECO:0007669"/>
    <property type="project" value="InterPro"/>
</dbReference>
<dbReference type="Gene3D" id="1.10.287.470">
    <property type="entry name" value="Helix hairpin bin"/>
    <property type="match status" value="1"/>
</dbReference>
<dbReference type="EMBL" id="SHKX01000014">
    <property type="protein sequence ID" value="RZU38244.1"/>
    <property type="molecule type" value="Genomic_DNA"/>
</dbReference>
<dbReference type="PROSITE" id="PS51257">
    <property type="entry name" value="PROKAR_LIPOPROTEIN"/>
    <property type="match status" value="1"/>
</dbReference>
<keyword evidence="2" id="KW-0813">Transport</keyword>